<accession>A0A1W6ZV63</accession>
<name>A0A1W6ZV63_9HYPH</name>
<keyword evidence="2" id="KW-1185">Reference proteome</keyword>
<dbReference type="EMBL" id="CP021112">
    <property type="protein sequence ID" value="ARQ01232.1"/>
    <property type="molecule type" value="Genomic_DNA"/>
</dbReference>
<dbReference type="KEGG" id="psin:CAK95_20635"/>
<dbReference type="AlphaFoldDB" id="A0A1W6ZV63"/>
<reference evidence="1 2" key="1">
    <citation type="submission" date="2017-05" db="EMBL/GenBank/DDBJ databases">
        <title>Full genome sequence of Pseudorhodoplanes sinuspersici.</title>
        <authorList>
            <person name="Dastgheib S.M.M."/>
            <person name="Shavandi M."/>
            <person name="Tirandaz H."/>
        </authorList>
    </citation>
    <scope>NUCLEOTIDE SEQUENCE [LARGE SCALE GENOMIC DNA]</scope>
    <source>
        <strain evidence="1 2">RIPI110</strain>
    </source>
</reference>
<sequence length="86" mass="9665">MSRPGKYNLYNCALLNEQGANLVKRERQLQDLMQKAAQGPGGEIASTLAYKSEYNITQGDLREIERVGAEKKCVLKHRSVSDQVVR</sequence>
<dbReference type="Proteomes" id="UP000194137">
    <property type="component" value="Chromosome"/>
</dbReference>
<organism evidence="1 2">
    <name type="scientific">Pseudorhodoplanes sinuspersici</name>
    <dbReference type="NCBI Taxonomy" id="1235591"/>
    <lineage>
        <taxon>Bacteria</taxon>
        <taxon>Pseudomonadati</taxon>
        <taxon>Pseudomonadota</taxon>
        <taxon>Alphaproteobacteria</taxon>
        <taxon>Hyphomicrobiales</taxon>
        <taxon>Pseudorhodoplanes</taxon>
    </lineage>
</organism>
<protein>
    <submittedName>
        <fullName evidence="1">Uncharacterized protein</fullName>
    </submittedName>
</protein>
<proteinExistence type="predicted"/>
<gene>
    <name evidence="1" type="ORF">CAK95_20635</name>
</gene>
<dbReference type="OrthoDB" id="8255563at2"/>
<evidence type="ECO:0000313" key="1">
    <source>
        <dbReference type="EMBL" id="ARQ01232.1"/>
    </source>
</evidence>
<dbReference type="RefSeq" id="WP_086089625.1">
    <property type="nucleotide sequence ID" value="NZ_CP021112.1"/>
</dbReference>
<evidence type="ECO:0000313" key="2">
    <source>
        <dbReference type="Proteomes" id="UP000194137"/>
    </source>
</evidence>